<evidence type="ECO:0000259" key="4">
    <source>
        <dbReference type="PROSITE" id="PS50110"/>
    </source>
</evidence>
<feature type="region of interest" description="Disordered" evidence="3">
    <location>
        <begin position="324"/>
        <end position="400"/>
    </location>
</feature>
<dbReference type="AlphaFoldDB" id="A0A9X4QQB1"/>
<comment type="caution">
    <text evidence="5">The sequence shown here is derived from an EMBL/GenBank/DDBJ whole genome shotgun (WGS) entry which is preliminary data.</text>
</comment>
<evidence type="ECO:0000313" key="6">
    <source>
        <dbReference type="Proteomes" id="UP001153387"/>
    </source>
</evidence>
<feature type="coiled-coil region" evidence="2">
    <location>
        <begin position="254"/>
        <end position="281"/>
    </location>
</feature>
<evidence type="ECO:0000313" key="5">
    <source>
        <dbReference type="EMBL" id="MDG0794422.1"/>
    </source>
</evidence>
<dbReference type="InterPro" id="IPR001789">
    <property type="entry name" value="Sig_transdc_resp-reg_receiver"/>
</dbReference>
<dbReference type="Proteomes" id="UP001153387">
    <property type="component" value="Unassembled WGS sequence"/>
</dbReference>
<dbReference type="GO" id="GO:0000160">
    <property type="term" value="P:phosphorelay signal transduction system"/>
    <property type="evidence" value="ECO:0007669"/>
    <property type="project" value="InterPro"/>
</dbReference>
<feature type="modified residue" description="4-aspartylphosphate" evidence="1">
    <location>
        <position position="54"/>
    </location>
</feature>
<sequence length="400" mass="45353">MKVMIAEDEILVRLGLRKTIPWAKLGMDLVCEAQDGEEAYEQFQRHLPDIVLVDIEMPKMDGLQFVRYAKGKRADARFVMLTCHQDMKYMREAIQLQVHDFILKSTLDMDELCGILQSLALDLAREKEAAAALAGRTAIEAPAPDAASAREAAERAFYGAPEGTGDGATLEALSEAALKRRKPLAASLESLRFADARRQLRELEQALREPPLAHPHVVKNMMTELLFRSWSACDELLAGQQAADHLLVDRIYASERLEDAAALLEEELERLEQALALTNSDGDKAKIVLLIKQYIKSHLDRDITLQEIADVFLHQQQLLKQTIQGGQQHELHRVRRARENGASHRHDEKRENPDRNLRKARLSEPELIHPHVQKSARRLSLPLPQRINEKACPDKRRDVL</sequence>
<proteinExistence type="predicted"/>
<dbReference type="InterPro" id="IPR052048">
    <property type="entry name" value="ST_Response_Regulator"/>
</dbReference>
<dbReference type="PANTHER" id="PTHR43228:SF1">
    <property type="entry name" value="TWO-COMPONENT RESPONSE REGULATOR ARR22"/>
    <property type="match status" value="1"/>
</dbReference>
<dbReference type="Pfam" id="PF00072">
    <property type="entry name" value="Response_reg"/>
    <property type="match status" value="1"/>
</dbReference>
<evidence type="ECO:0000256" key="1">
    <source>
        <dbReference type="PROSITE-ProRule" id="PRU00169"/>
    </source>
</evidence>
<dbReference type="EMBL" id="JAPDHZ010000006">
    <property type="protein sequence ID" value="MDG0794422.1"/>
    <property type="molecule type" value="Genomic_DNA"/>
</dbReference>
<keyword evidence="1" id="KW-0597">Phosphoprotein</keyword>
<dbReference type="PROSITE" id="PS50110">
    <property type="entry name" value="RESPONSE_REGULATORY"/>
    <property type="match status" value="1"/>
</dbReference>
<feature type="compositionally biased region" description="Basic and acidic residues" evidence="3">
    <location>
        <begin position="337"/>
        <end position="369"/>
    </location>
</feature>
<dbReference type="Gene3D" id="3.40.50.2300">
    <property type="match status" value="1"/>
</dbReference>
<feature type="domain" description="Response regulatory" evidence="4">
    <location>
        <begin position="2"/>
        <end position="119"/>
    </location>
</feature>
<protein>
    <submittedName>
        <fullName evidence="5">Response regulator</fullName>
    </submittedName>
</protein>
<dbReference type="InterPro" id="IPR011006">
    <property type="entry name" value="CheY-like_superfamily"/>
</dbReference>
<accession>A0A9X4QQB1</accession>
<gene>
    <name evidence="5" type="ORF">OMP38_28995</name>
</gene>
<evidence type="ECO:0000256" key="3">
    <source>
        <dbReference type="SAM" id="MobiDB-lite"/>
    </source>
</evidence>
<dbReference type="SUPFAM" id="SSF52172">
    <property type="entry name" value="CheY-like"/>
    <property type="match status" value="1"/>
</dbReference>
<dbReference type="PANTHER" id="PTHR43228">
    <property type="entry name" value="TWO-COMPONENT RESPONSE REGULATOR"/>
    <property type="match status" value="1"/>
</dbReference>
<evidence type="ECO:0000256" key="2">
    <source>
        <dbReference type="SAM" id="Coils"/>
    </source>
</evidence>
<keyword evidence="2" id="KW-0175">Coiled coil</keyword>
<keyword evidence="6" id="KW-1185">Reference proteome</keyword>
<reference evidence="5 6" key="1">
    <citation type="submission" date="2022-10" db="EMBL/GenBank/DDBJ databases">
        <title>Comparative genomic analysis of Cohnella hashimotonis sp. nov., isolated from the International Space Station.</title>
        <authorList>
            <person name="Simpson A."/>
            <person name="Venkateswaran K."/>
        </authorList>
    </citation>
    <scope>NUCLEOTIDE SEQUENCE [LARGE SCALE GENOMIC DNA]</scope>
    <source>
        <strain evidence="5 6">DSM 18997</strain>
    </source>
</reference>
<organism evidence="5 6">
    <name type="scientific">Cohnella ginsengisoli</name>
    <dbReference type="NCBI Taxonomy" id="425004"/>
    <lineage>
        <taxon>Bacteria</taxon>
        <taxon>Bacillati</taxon>
        <taxon>Bacillota</taxon>
        <taxon>Bacilli</taxon>
        <taxon>Bacillales</taxon>
        <taxon>Paenibacillaceae</taxon>
        <taxon>Cohnella</taxon>
    </lineage>
</organism>
<name>A0A9X4QQB1_9BACL</name>
<dbReference type="SMART" id="SM00448">
    <property type="entry name" value="REC"/>
    <property type="match status" value="1"/>
</dbReference>
<dbReference type="CDD" id="cd17536">
    <property type="entry name" value="REC_YesN-like"/>
    <property type="match status" value="1"/>
</dbReference>
<feature type="compositionally biased region" description="Basic and acidic residues" evidence="3">
    <location>
        <begin position="387"/>
        <end position="400"/>
    </location>
</feature>